<reference evidence="10 11" key="1">
    <citation type="journal article" date="2017" name="G3 (Bethesda)">
        <title>The Physical Genome Mapping of Anopheles albimanus Corrected Scaffold Misassemblies and Identified Interarm Rearrangements in Genus Anopheles.</title>
        <authorList>
            <person name="Artemov G.N."/>
            <person name="Peery A.N."/>
            <person name="Jiang X."/>
            <person name="Tu Z."/>
            <person name="Stegniy V.N."/>
            <person name="Sharakhova M.V."/>
            <person name="Sharakhov I.V."/>
        </authorList>
    </citation>
    <scope>NUCLEOTIDE SEQUENCE [LARGE SCALE GENOMIC DNA]</scope>
    <source>
        <strain evidence="10 11">ALBI9_A</strain>
    </source>
</reference>
<protein>
    <submittedName>
        <fullName evidence="10">Uncharacterized protein</fullName>
    </submittedName>
</protein>
<evidence type="ECO:0000256" key="2">
    <source>
        <dbReference type="ARBA" id="ARBA00022475"/>
    </source>
</evidence>
<dbReference type="GO" id="GO:0004984">
    <property type="term" value="F:olfactory receptor activity"/>
    <property type="evidence" value="ECO:0007669"/>
    <property type="project" value="InterPro"/>
</dbReference>
<evidence type="ECO:0000313" key="11">
    <source>
        <dbReference type="Proteomes" id="UP000069272"/>
    </source>
</evidence>
<accession>A0A182FJ11</accession>
<keyword evidence="6" id="KW-1133">Transmembrane helix</keyword>
<dbReference type="PANTHER" id="PTHR21137">
    <property type="entry name" value="ODORANT RECEPTOR"/>
    <property type="match status" value="1"/>
</dbReference>
<keyword evidence="4" id="KW-0812">Transmembrane</keyword>
<evidence type="ECO:0000313" key="10">
    <source>
        <dbReference type="EnsemblMetazoa" id="AALB006506-PA"/>
    </source>
</evidence>
<evidence type="ECO:0000256" key="9">
    <source>
        <dbReference type="ARBA" id="ARBA00023224"/>
    </source>
</evidence>
<comment type="subcellular location">
    <subcellularLocation>
        <location evidence="1">Cell membrane</location>
        <topology evidence="1">Multi-pass membrane protein</topology>
    </subcellularLocation>
</comment>
<name>A0A182FJ11_ANOAL</name>
<keyword evidence="9" id="KW-0807">Transducer</keyword>
<dbReference type="PANTHER" id="PTHR21137:SF35">
    <property type="entry name" value="ODORANT RECEPTOR 19A-RELATED"/>
    <property type="match status" value="1"/>
</dbReference>
<organism evidence="10 11">
    <name type="scientific">Anopheles albimanus</name>
    <name type="common">New world malaria mosquito</name>
    <dbReference type="NCBI Taxonomy" id="7167"/>
    <lineage>
        <taxon>Eukaryota</taxon>
        <taxon>Metazoa</taxon>
        <taxon>Ecdysozoa</taxon>
        <taxon>Arthropoda</taxon>
        <taxon>Hexapoda</taxon>
        <taxon>Insecta</taxon>
        <taxon>Pterygota</taxon>
        <taxon>Neoptera</taxon>
        <taxon>Endopterygota</taxon>
        <taxon>Diptera</taxon>
        <taxon>Nematocera</taxon>
        <taxon>Culicoidea</taxon>
        <taxon>Culicidae</taxon>
        <taxon>Anophelinae</taxon>
        <taxon>Anopheles</taxon>
    </lineage>
</organism>
<evidence type="ECO:0000256" key="1">
    <source>
        <dbReference type="ARBA" id="ARBA00004651"/>
    </source>
</evidence>
<dbReference type="EnsemblMetazoa" id="AALB006506-RA">
    <property type="protein sequence ID" value="AALB006506-PA"/>
    <property type="gene ID" value="AALB006506"/>
</dbReference>
<dbReference type="GO" id="GO:0007165">
    <property type="term" value="P:signal transduction"/>
    <property type="evidence" value="ECO:0007669"/>
    <property type="project" value="UniProtKB-KW"/>
</dbReference>
<keyword evidence="11" id="KW-1185">Reference proteome</keyword>
<evidence type="ECO:0000256" key="8">
    <source>
        <dbReference type="ARBA" id="ARBA00023170"/>
    </source>
</evidence>
<dbReference type="InterPro" id="IPR004117">
    <property type="entry name" value="7tm6_olfct_rcpt"/>
</dbReference>
<keyword evidence="5" id="KW-0552">Olfaction</keyword>
<proteinExistence type="predicted"/>
<evidence type="ECO:0000256" key="7">
    <source>
        <dbReference type="ARBA" id="ARBA00023136"/>
    </source>
</evidence>
<keyword evidence="7" id="KW-0472">Membrane</keyword>
<keyword evidence="2" id="KW-1003">Cell membrane</keyword>
<dbReference type="Proteomes" id="UP000069272">
    <property type="component" value="Chromosome X"/>
</dbReference>
<dbReference type="GO" id="GO:0005549">
    <property type="term" value="F:odorant binding"/>
    <property type="evidence" value="ECO:0007669"/>
    <property type="project" value="InterPro"/>
</dbReference>
<dbReference type="AlphaFoldDB" id="A0A182FJ11"/>
<evidence type="ECO:0000256" key="6">
    <source>
        <dbReference type="ARBA" id="ARBA00022989"/>
    </source>
</evidence>
<evidence type="ECO:0000256" key="3">
    <source>
        <dbReference type="ARBA" id="ARBA00022606"/>
    </source>
</evidence>
<dbReference type="VEuPathDB" id="VectorBase:AALB006506"/>
<keyword evidence="3" id="KW-0716">Sensory transduction</keyword>
<dbReference type="VEuPathDB" id="VectorBase:AALB20_026886"/>
<evidence type="ECO:0000256" key="4">
    <source>
        <dbReference type="ARBA" id="ARBA00022692"/>
    </source>
</evidence>
<dbReference type="GO" id="GO:0005886">
    <property type="term" value="C:plasma membrane"/>
    <property type="evidence" value="ECO:0007669"/>
    <property type="project" value="UniProtKB-SubCell"/>
</dbReference>
<keyword evidence="8" id="KW-0675">Receptor</keyword>
<dbReference type="Pfam" id="PF02949">
    <property type="entry name" value="7tm_6"/>
    <property type="match status" value="1"/>
</dbReference>
<sequence>MLLATYGQFETTRRYLNARRYLADHPVAIGERYRAFRSINRAVLAVGLNCLVNVALYVVLRLYRHDIFRIPGTIGERYGQPLHTLLTALMVPFTANALATFMASFLLLYSLLISLLAELRIVGHSFRGLLQQTVAGGDCWGDLNRRLARCVQAHCDVLRHIRLVQRSATSSFAVQYYTALLSLAVDAFFISYNGADFVALLVVSFSLLLVVEWYFYCKLAEELHLTHKRIGWTLYADDWPDQLYRGVPGRHRKPRQLHLSLAIVLAATQADLPFQRNNLISVSWYTFGNLFKTSYSVLMFLVELRKHGR</sequence>
<dbReference type="STRING" id="7167.A0A182FJ11"/>
<evidence type="ECO:0000256" key="5">
    <source>
        <dbReference type="ARBA" id="ARBA00022725"/>
    </source>
</evidence>
<reference evidence="10" key="2">
    <citation type="submission" date="2022-08" db="UniProtKB">
        <authorList>
            <consortium name="EnsemblMetazoa"/>
        </authorList>
    </citation>
    <scope>IDENTIFICATION</scope>
    <source>
        <strain evidence="10">STECLA/ALBI9_A</strain>
    </source>
</reference>